<keyword evidence="7" id="KW-0325">Glycoprotein</keyword>
<protein>
    <submittedName>
        <fullName evidence="13">Acid type B receptor subunit 2</fullName>
    </submittedName>
</protein>
<feature type="compositionally biased region" description="Basic and acidic residues" evidence="9">
    <location>
        <begin position="1012"/>
        <end position="1021"/>
    </location>
</feature>
<comment type="caution">
    <text evidence="13">The sequence shown here is derived from an EMBL/GenBank/DDBJ whole genome shotgun (WGS) entry which is preliminary data.</text>
</comment>
<name>A0A9N8EKK6_9STRA</name>
<gene>
    <name evidence="13" type="ORF">SEMRO_1081_G239120.1</name>
</gene>
<dbReference type="GO" id="GO:0038039">
    <property type="term" value="C:G protein-coupled receptor heterodimeric complex"/>
    <property type="evidence" value="ECO:0007669"/>
    <property type="project" value="TreeGrafter"/>
</dbReference>
<dbReference type="PROSITE" id="PS50259">
    <property type="entry name" value="G_PROTEIN_RECEP_F3_4"/>
    <property type="match status" value="1"/>
</dbReference>
<sequence>MRAIRSLAAVAGFVLGVVAQDSSDPLYYDNLRDTNSGLLNDVSVSEDSNVFQVHLGDGTQYRLAELKAFLPLSNGASIRAGYQDDAAAALLAVYHFNNLDMSPIITEEDVEGCDVKLTMEIVDSKFSPIGSTRVFTESLHTENTLSTPLPTAVIGAYRSATTSPLAILTGVNGIPQASYASSSTDFDVKEQFPLFGRTVTSSTGEAKVALDYFQSIKASHVGVLFVTDAYGSALQKAFQDAANDAGMVTDSVAFSFSADLNGDEIENAIDHLKHTEFRLFYVICFENHLRPIVKTALEHGIIGPDYLWIFPGFERTAVEPLISGDTMMAKATLGMGLLNVEGGVRKEPIIPKLGLVAPLEDVPETGYEKFRTAWRKARAHSTFVEFLQAKLPNSLETIEGFDREAPFSNEPGSFRPMLYDAVMGMALAMCRAGDSTEFFTGTNIYDEFLQLNFTGASGSVRISNETGTREFQSLTYALWNIQPYEDADEHGNPQVKLVPSARYDNGVWKSIVGNPYIFADGSLNPPESLPPVDEKMNYIGDAGRIAAFVLMALVMLASVLSLVWMGLFWQERVVSSSQPLFLVLVSVGSFVMVSAIIPLSYDETVTEEIESLNSACMAGPWLYIIGAVIAFSALFAKTRGIHKAYANPELDFIHVTSFDIFGTLAFLLAINMIILTCWTVLNPREWTRTQKDATDVFDRAVESYGSCTGDDSLPYVIILLVVNFLFLIVGNWWAYQSRNIETEYLESRYIGISMAAVLQAWCMGIPILIVVWDTPQAKFFVETGIIFVTSLAFLLLIYVPKVMASIADRKNAIAEEKRKAYSSFIENRVKRENSYADTGAKGGADSDSDNSSVSSIHEGETTDETSNEIRSSAESSSPVRTSLTSRAGLMGLAKQASNRSARLGFSGAQKLDEKTDPTTGIKIIHNPRSERNLNVTQGREMSRRQLAQYCGSDSESEDDRPAKLEKISSSQDQDVSEPIPPPVPVVLPVEEQSPEVPAEEHSPQQEQSPEPEPEKQVEPTA</sequence>
<dbReference type="GO" id="GO:0007214">
    <property type="term" value="P:gamma-aminobutyric acid signaling pathway"/>
    <property type="evidence" value="ECO:0007669"/>
    <property type="project" value="TreeGrafter"/>
</dbReference>
<evidence type="ECO:0000256" key="2">
    <source>
        <dbReference type="ARBA" id="ARBA00022692"/>
    </source>
</evidence>
<feature type="chain" id="PRO_5040278441" evidence="11">
    <location>
        <begin position="20"/>
        <end position="1021"/>
    </location>
</feature>
<dbReference type="InterPro" id="IPR028082">
    <property type="entry name" value="Peripla_BP_I"/>
</dbReference>
<keyword evidence="5 10" id="KW-0472">Membrane</keyword>
<dbReference type="SUPFAM" id="SSF53822">
    <property type="entry name" value="Periplasmic binding protein-like I"/>
    <property type="match status" value="1"/>
</dbReference>
<keyword evidence="4" id="KW-0297">G-protein coupled receptor</keyword>
<dbReference type="OrthoDB" id="43432at2759"/>
<evidence type="ECO:0000313" key="13">
    <source>
        <dbReference type="EMBL" id="CAB9520190.1"/>
    </source>
</evidence>
<dbReference type="AlphaFoldDB" id="A0A9N8EKK6"/>
<reference evidence="13" key="1">
    <citation type="submission" date="2020-06" db="EMBL/GenBank/DDBJ databases">
        <authorList>
            <consortium name="Plant Systems Biology data submission"/>
        </authorList>
    </citation>
    <scope>NUCLEOTIDE SEQUENCE</scope>
    <source>
        <strain evidence="13">D6</strain>
    </source>
</reference>
<dbReference type="EMBL" id="CAICTM010001079">
    <property type="protein sequence ID" value="CAB9520190.1"/>
    <property type="molecule type" value="Genomic_DNA"/>
</dbReference>
<evidence type="ECO:0000256" key="4">
    <source>
        <dbReference type="ARBA" id="ARBA00023040"/>
    </source>
</evidence>
<dbReference type="Gene3D" id="3.40.50.2300">
    <property type="match status" value="3"/>
</dbReference>
<dbReference type="InterPro" id="IPR001828">
    <property type="entry name" value="ANF_lig-bd_rcpt"/>
</dbReference>
<accession>A0A9N8EKK6</accession>
<feature type="transmembrane region" description="Helical" evidence="10">
    <location>
        <begin position="747"/>
        <end position="772"/>
    </location>
</feature>
<evidence type="ECO:0000256" key="5">
    <source>
        <dbReference type="ARBA" id="ARBA00023136"/>
    </source>
</evidence>
<feature type="transmembrane region" description="Helical" evidence="10">
    <location>
        <begin position="713"/>
        <end position="735"/>
    </location>
</feature>
<proteinExistence type="predicted"/>
<dbReference type="Pfam" id="PF01094">
    <property type="entry name" value="ANF_receptor"/>
    <property type="match status" value="1"/>
</dbReference>
<dbReference type="GO" id="GO:0004965">
    <property type="term" value="F:G protein-coupled GABA receptor activity"/>
    <property type="evidence" value="ECO:0007669"/>
    <property type="project" value="InterPro"/>
</dbReference>
<dbReference type="Pfam" id="PF00003">
    <property type="entry name" value="7tm_3"/>
    <property type="match status" value="1"/>
</dbReference>
<evidence type="ECO:0000256" key="7">
    <source>
        <dbReference type="ARBA" id="ARBA00023180"/>
    </source>
</evidence>
<feature type="region of interest" description="Disordered" evidence="9">
    <location>
        <begin position="835"/>
        <end position="1021"/>
    </location>
</feature>
<dbReference type="InterPro" id="IPR017978">
    <property type="entry name" value="GPCR_3_C"/>
</dbReference>
<dbReference type="InterPro" id="IPR000337">
    <property type="entry name" value="GPCR_3"/>
</dbReference>
<evidence type="ECO:0000256" key="3">
    <source>
        <dbReference type="ARBA" id="ARBA00022989"/>
    </source>
</evidence>
<feature type="transmembrane region" description="Helical" evidence="10">
    <location>
        <begin position="621"/>
        <end position="637"/>
    </location>
</feature>
<feature type="transmembrane region" description="Helical" evidence="10">
    <location>
        <begin position="778"/>
        <end position="799"/>
    </location>
</feature>
<feature type="compositionally biased region" description="Low complexity" evidence="9">
    <location>
        <begin position="986"/>
        <end position="996"/>
    </location>
</feature>
<evidence type="ECO:0000313" key="14">
    <source>
        <dbReference type="Proteomes" id="UP001153069"/>
    </source>
</evidence>
<feature type="transmembrane region" description="Helical" evidence="10">
    <location>
        <begin position="658"/>
        <end position="681"/>
    </location>
</feature>
<evidence type="ECO:0000256" key="11">
    <source>
        <dbReference type="SAM" id="SignalP"/>
    </source>
</evidence>
<dbReference type="PANTHER" id="PTHR10519">
    <property type="entry name" value="GABA-B RECEPTOR"/>
    <property type="match status" value="1"/>
</dbReference>
<evidence type="ECO:0000256" key="8">
    <source>
        <dbReference type="ARBA" id="ARBA00023224"/>
    </source>
</evidence>
<keyword evidence="11" id="KW-0732">Signal</keyword>
<keyword evidence="2 10" id="KW-0812">Transmembrane</keyword>
<dbReference type="CDD" id="cd15047">
    <property type="entry name" value="7tmC_GABA-B-like"/>
    <property type="match status" value="1"/>
</dbReference>
<evidence type="ECO:0000256" key="9">
    <source>
        <dbReference type="SAM" id="MobiDB-lite"/>
    </source>
</evidence>
<dbReference type="InterPro" id="IPR002455">
    <property type="entry name" value="GPCR3_GABA-B"/>
</dbReference>
<feature type="transmembrane region" description="Helical" evidence="10">
    <location>
        <begin position="580"/>
        <end position="601"/>
    </location>
</feature>
<keyword evidence="6 13" id="KW-0675">Receptor</keyword>
<dbReference type="PRINTS" id="PR00248">
    <property type="entry name" value="GPCRMGR"/>
</dbReference>
<feature type="compositionally biased region" description="Low complexity" evidence="9">
    <location>
        <begin position="868"/>
        <end position="882"/>
    </location>
</feature>
<keyword evidence="14" id="KW-1185">Reference proteome</keyword>
<evidence type="ECO:0000256" key="1">
    <source>
        <dbReference type="ARBA" id="ARBA00004141"/>
    </source>
</evidence>
<evidence type="ECO:0000256" key="10">
    <source>
        <dbReference type="SAM" id="Phobius"/>
    </source>
</evidence>
<keyword evidence="3 10" id="KW-1133">Transmembrane helix</keyword>
<comment type="subcellular location">
    <subcellularLocation>
        <location evidence="1">Membrane</location>
        <topology evidence="1">Multi-pass membrane protein</topology>
    </subcellularLocation>
</comment>
<dbReference type="PANTHER" id="PTHR10519:SF20">
    <property type="entry name" value="G-PROTEIN COUPLED RECEPTOR 156-RELATED"/>
    <property type="match status" value="1"/>
</dbReference>
<dbReference type="Proteomes" id="UP001153069">
    <property type="component" value="Unassembled WGS sequence"/>
</dbReference>
<feature type="signal peptide" evidence="11">
    <location>
        <begin position="1"/>
        <end position="19"/>
    </location>
</feature>
<organism evidence="13 14">
    <name type="scientific">Seminavis robusta</name>
    <dbReference type="NCBI Taxonomy" id="568900"/>
    <lineage>
        <taxon>Eukaryota</taxon>
        <taxon>Sar</taxon>
        <taxon>Stramenopiles</taxon>
        <taxon>Ochrophyta</taxon>
        <taxon>Bacillariophyta</taxon>
        <taxon>Bacillariophyceae</taxon>
        <taxon>Bacillariophycidae</taxon>
        <taxon>Naviculales</taxon>
        <taxon>Naviculaceae</taxon>
        <taxon>Seminavis</taxon>
    </lineage>
</organism>
<feature type="domain" description="G-protein coupled receptors family 3 profile" evidence="12">
    <location>
        <begin position="614"/>
        <end position="821"/>
    </location>
</feature>
<feature type="transmembrane region" description="Helical" evidence="10">
    <location>
        <begin position="545"/>
        <end position="568"/>
    </location>
</feature>
<keyword evidence="8" id="KW-0807">Transducer</keyword>
<evidence type="ECO:0000256" key="6">
    <source>
        <dbReference type="ARBA" id="ARBA00023170"/>
    </source>
</evidence>
<evidence type="ECO:0000259" key="12">
    <source>
        <dbReference type="PROSITE" id="PS50259"/>
    </source>
</evidence>